<proteinExistence type="predicted"/>
<organism evidence="1 2">
    <name type="scientific">Ilyodon furcidens</name>
    <name type="common">goldbreast splitfin</name>
    <dbReference type="NCBI Taxonomy" id="33524"/>
    <lineage>
        <taxon>Eukaryota</taxon>
        <taxon>Metazoa</taxon>
        <taxon>Chordata</taxon>
        <taxon>Craniata</taxon>
        <taxon>Vertebrata</taxon>
        <taxon>Euteleostomi</taxon>
        <taxon>Actinopterygii</taxon>
        <taxon>Neopterygii</taxon>
        <taxon>Teleostei</taxon>
        <taxon>Neoteleostei</taxon>
        <taxon>Acanthomorphata</taxon>
        <taxon>Ovalentaria</taxon>
        <taxon>Atherinomorphae</taxon>
        <taxon>Cyprinodontiformes</taxon>
        <taxon>Goodeidae</taxon>
        <taxon>Ilyodon</taxon>
    </lineage>
</organism>
<comment type="caution">
    <text evidence="1">The sequence shown here is derived from an EMBL/GenBank/DDBJ whole genome shotgun (WGS) entry which is preliminary data.</text>
</comment>
<protein>
    <submittedName>
        <fullName evidence="1">Uncharacterized protein</fullName>
    </submittedName>
</protein>
<evidence type="ECO:0000313" key="1">
    <source>
        <dbReference type="EMBL" id="MEQ2232480.1"/>
    </source>
</evidence>
<name>A0ABV0THW0_9TELE</name>
<dbReference type="EMBL" id="JAHRIQ010035661">
    <property type="protein sequence ID" value="MEQ2232480.1"/>
    <property type="molecule type" value="Genomic_DNA"/>
</dbReference>
<sequence length="77" mass="8980">MLSTSLLHLPSWRGHFKYHPPFFRLLADNKMHYLKTRWHSVESLAMKVPEVARPAVKASRMLPRQLPLFPVTGLTSR</sequence>
<keyword evidence="2" id="KW-1185">Reference proteome</keyword>
<gene>
    <name evidence="1" type="ORF">ILYODFUR_011839</name>
</gene>
<evidence type="ECO:0000313" key="2">
    <source>
        <dbReference type="Proteomes" id="UP001482620"/>
    </source>
</evidence>
<accession>A0ABV0THW0</accession>
<dbReference type="Proteomes" id="UP001482620">
    <property type="component" value="Unassembled WGS sequence"/>
</dbReference>
<reference evidence="1 2" key="1">
    <citation type="submission" date="2021-06" db="EMBL/GenBank/DDBJ databases">
        <authorList>
            <person name="Palmer J.M."/>
        </authorList>
    </citation>
    <scope>NUCLEOTIDE SEQUENCE [LARGE SCALE GENOMIC DNA]</scope>
    <source>
        <strain evidence="2">if_2019</strain>
        <tissue evidence="1">Muscle</tissue>
    </source>
</reference>